<protein>
    <recommendedName>
        <fullName evidence="4">Tetratricopeptide repeat protein</fullName>
    </recommendedName>
</protein>
<dbReference type="Proteomes" id="UP001055286">
    <property type="component" value="Unassembled WGS sequence"/>
</dbReference>
<reference evidence="2" key="1">
    <citation type="journal article" date="2016" name="Front. Microbiol.">
        <title>Genome Sequence of the Piezophilic, Mesophilic Sulfate-Reducing Bacterium Desulfovibrio indicus J2T.</title>
        <authorList>
            <person name="Cao J."/>
            <person name="Maignien L."/>
            <person name="Shao Z."/>
            <person name="Alain K."/>
            <person name="Jebbar M."/>
        </authorList>
    </citation>
    <scope>NUCLEOTIDE SEQUENCE</scope>
    <source>
        <strain evidence="2">JCM 32048</strain>
    </source>
</reference>
<dbReference type="Gene3D" id="1.25.40.10">
    <property type="entry name" value="Tetratricopeptide repeat domain"/>
    <property type="match status" value="1"/>
</dbReference>
<dbReference type="InterPro" id="IPR011990">
    <property type="entry name" value="TPR-like_helical_dom_sf"/>
</dbReference>
<organism evidence="2 3">
    <name type="scientific">Methylobacterium frigidaeris</name>
    <dbReference type="NCBI Taxonomy" id="2038277"/>
    <lineage>
        <taxon>Bacteria</taxon>
        <taxon>Pseudomonadati</taxon>
        <taxon>Pseudomonadota</taxon>
        <taxon>Alphaproteobacteria</taxon>
        <taxon>Hyphomicrobiales</taxon>
        <taxon>Methylobacteriaceae</taxon>
        <taxon>Methylobacterium</taxon>
    </lineage>
</organism>
<evidence type="ECO:0008006" key="4">
    <source>
        <dbReference type="Google" id="ProtNLM"/>
    </source>
</evidence>
<feature type="region of interest" description="Disordered" evidence="1">
    <location>
        <begin position="187"/>
        <end position="209"/>
    </location>
</feature>
<accession>A0AA37H9T3</accession>
<dbReference type="EMBL" id="BPQJ01000007">
    <property type="protein sequence ID" value="GJD61904.1"/>
    <property type="molecule type" value="Genomic_DNA"/>
</dbReference>
<sequence length="236" mass="25768">MSASRSTPRRPGGSRPGGWIIILPPLGGIASIRIEILPELLGSPRGERDRRAIAHGVNPEKTCRILRGRLADADTVANPALFAEECVALGKWQEAWEQYDEIVRRPNGNEPVFHLAHAEADLELGRFAESLAGLDALRVREPDYDSPRGHMLYARTLAAFGRTDEARDAFEAISQHDHSFEARARLAASRGNGAASPRTSCAGPERSPDQRFAVVTGEAMPLSATQARPSWPSRFT</sequence>
<name>A0AA37H9T3_9HYPH</name>
<dbReference type="RefSeq" id="WP_099904297.1">
    <property type="nucleotide sequence ID" value="NZ_BPQJ01000007.1"/>
</dbReference>
<reference evidence="2" key="2">
    <citation type="submission" date="2021-08" db="EMBL/GenBank/DDBJ databases">
        <authorList>
            <person name="Tani A."/>
            <person name="Ola A."/>
            <person name="Ogura Y."/>
            <person name="Katsura K."/>
            <person name="Hayashi T."/>
        </authorList>
    </citation>
    <scope>NUCLEOTIDE SEQUENCE</scope>
    <source>
        <strain evidence="2">JCM 32048</strain>
    </source>
</reference>
<comment type="caution">
    <text evidence="2">The sequence shown here is derived from an EMBL/GenBank/DDBJ whole genome shotgun (WGS) entry which is preliminary data.</text>
</comment>
<evidence type="ECO:0000256" key="1">
    <source>
        <dbReference type="SAM" id="MobiDB-lite"/>
    </source>
</evidence>
<dbReference type="SUPFAM" id="SSF48452">
    <property type="entry name" value="TPR-like"/>
    <property type="match status" value="1"/>
</dbReference>
<evidence type="ECO:0000313" key="2">
    <source>
        <dbReference type="EMBL" id="GJD61904.1"/>
    </source>
</evidence>
<proteinExistence type="predicted"/>
<gene>
    <name evidence="2" type="ORF">MPEAHAMD_2053</name>
</gene>
<keyword evidence="3" id="KW-1185">Reference proteome</keyword>
<dbReference type="AlphaFoldDB" id="A0AA37H9T3"/>
<evidence type="ECO:0000313" key="3">
    <source>
        <dbReference type="Proteomes" id="UP001055286"/>
    </source>
</evidence>